<reference evidence="8" key="1">
    <citation type="submission" date="2022-03" db="EMBL/GenBank/DDBJ databases">
        <title>Comparative Genomics of East African Camel-Associated Staphylococcaceae spp.: Diversity and Inheritance of Traits Involved in Host-Pathogen Interactions.</title>
        <authorList>
            <person name="Akarsu H."/>
            <person name="Liljander A."/>
            <person name="Younan M."/>
            <person name="Brodard I."/>
            <person name="Glucks I."/>
            <person name="Labroussaa F."/>
            <person name="Overesch G."/>
            <person name="Kuhnert P."/>
            <person name="Perreten V."/>
            <person name="Drexler J.F."/>
            <person name="Corman V.M."/>
            <person name="Falquet L."/>
            <person name="Jores J."/>
        </authorList>
    </citation>
    <scope>NUCLEOTIDE SEQUENCE</scope>
    <source>
        <strain evidence="8">IVB6197</strain>
    </source>
</reference>
<keyword evidence="1 5" id="KW-0489">Methyltransferase</keyword>
<dbReference type="GO" id="GO:0003886">
    <property type="term" value="F:DNA (cytosine-5-)-methyltransferase activity"/>
    <property type="evidence" value="ECO:0007669"/>
    <property type="project" value="UniProtKB-EC"/>
</dbReference>
<dbReference type="NCBIfam" id="TIGR00675">
    <property type="entry name" value="dcm"/>
    <property type="match status" value="1"/>
</dbReference>
<dbReference type="PROSITE" id="PS00095">
    <property type="entry name" value="C5_MTASE_2"/>
    <property type="match status" value="1"/>
</dbReference>
<feature type="active site" evidence="5">
    <location>
        <position position="70"/>
    </location>
</feature>
<accession>A0ABD7TV76</accession>
<dbReference type="AlphaFoldDB" id="A0ABD7TV76"/>
<dbReference type="InterPro" id="IPR031303">
    <property type="entry name" value="C5_meth_CS"/>
</dbReference>
<dbReference type="InterPro" id="IPR029063">
    <property type="entry name" value="SAM-dependent_MTases_sf"/>
</dbReference>
<evidence type="ECO:0000256" key="7">
    <source>
        <dbReference type="RuleBase" id="RU000417"/>
    </source>
</evidence>
<dbReference type="EMBL" id="CP094809">
    <property type="protein sequence ID" value="UXU57517.1"/>
    <property type="molecule type" value="Genomic_DNA"/>
</dbReference>
<evidence type="ECO:0000256" key="3">
    <source>
        <dbReference type="ARBA" id="ARBA00022691"/>
    </source>
</evidence>
<dbReference type="SUPFAM" id="SSF53335">
    <property type="entry name" value="S-adenosyl-L-methionine-dependent methyltransferases"/>
    <property type="match status" value="1"/>
</dbReference>
<dbReference type="Gene3D" id="3.40.50.150">
    <property type="entry name" value="Vaccinia Virus protein VP39"/>
    <property type="match status" value="1"/>
</dbReference>
<evidence type="ECO:0000256" key="4">
    <source>
        <dbReference type="ARBA" id="ARBA00022747"/>
    </source>
</evidence>
<dbReference type="InterPro" id="IPR018117">
    <property type="entry name" value="C5_DNA_meth_AS"/>
</dbReference>
<dbReference type="Gene3D" id="3.90.120.10">
    <property type="entry name" value="DNA Methylase, subunit A, domain 2"/>
    <property type="match status" value="1"/>
</dbReference>
<dbReference type="Proteomes" id="UP001065705">
    <property type="component" value="Chromosome"/>
</dbReference>
<comment type="catalytic activity">
    <reaction evidence="7">
        <text>a 2'-deoxycytidine in DNA + S-adenosyl-L-methionine = a 5-methyl-2'-deoxycytidine in DNA + S-adenosyl-L-homocysteine + H(+)</text>
        <dbReference type="Rhea" id="RHEA:13681"/>
        <dbReference type="Rhea" id="RHEA-COMP:11369"/>
        <dbReference type="Rhea" id="RHEA-COMP:11370"/>
        <dbReference type="ChEBI" id="CHEBI:15378"/>
        <dbReference type="ChEBI" id="CHEBI:57856"/>
        <dbReference type="ChEBI" id="CHEBI:59789"/>
        <dbReference type="ChEBI" id="CHEBI:85452"/>
        <dbReference type="ChEBI" id="CHEBI:85454"/>
        <dbReference type="EC" id="2.1.1.37"/>
    </reaction>
</comment>
<sequence>MKFIDLFSGIGGMRLGFEDVSTVCVFSSEWDRYAQKTYTANFGEVPKGDITKIPSEEIPKHDILLAGFPCQPFSNIGKRQGFTHETQGNLFFEIVRILKYHQPPMFLLENVPGLLTIDNGKTFEIIQQELKNSNYDIFYEILDAQDFGLPQVRKRILIVGFHKGLNVKEFKFPEGNNLPKSNINVYLEKGPEGYSISKHLQENYLFKKNDGKPQVVDENSEFPIKTLVATYHKIQRLTGTFVKDGDTGLRLLSEIECKRIMGFPEQFIVPVSRTQMYRQFGNSVAVPVIKEVANKMKQIYAKYHNEYQLSLHI</sequence>
<organism evidence="8 9">
    <name type="scientific">Staphylococcus agnetis</name>
    <dbReference type="NCBI Taxonomy" id="985762"/>
    <lineage>
        <taxon>Bacteria</taxon>
        <taxon>Bacillati</taxon>
        <taxon>Bacillota</taxon>
        <taxon>Bacilli</taxon>
        <taxon>Bacillales</taxon>
        <taxon>Staphylococcaceae</taxon>
        <taxon>Staphylococcus</taxon>
    </lineage>
</organism>
<evidence type="ECO:0000256" key="1">
    <source>
        <dbReference type="ARBA" id="ARBA00022603"/>
    </source>
</evidence>
<dbReference type="RefSeq" id="WP_262626551.1">
    <property type="nucleotide sequence ID" value="NZ_CP094809.1"/>
</dbReference>
<comment type="similarity">
    <text evidence="5 6">Belongs to the class I-like SAM-binding methyltransferase superfamily. C5-methyltransferase family.</text>
</comment>
<dbReference type="InterPro" id="IPR050750">
    <property type="entry name" value="C5-MTase"/>
</dbReference>
<evidence type="ECO:0000256" key="5">
    <source>
        <dbReference type="PROSITE-ProRule" id="PRU01016"/>
    </source>
</evidence>
<keyword evidence="2 5" id="KW-0808">Transferase</keyword>
<dbReference type="PRINTS" id="PR00105">
    <property type="entry name" value="C5METTRFRASE"/>
</dbReference>
<dbReference type="EC" id="2.1.1.37" evidence="7"/>
<dbReference type="PROSITE" id="PS51679">
    <property type="entry name" value="SAM_MT_C5"/>
    <property type="match status" value="1"/>
</dbReference>
<evidence type="ECO:0000256" key="6">
    <source>
        <dbReference type="RuleBase" id="RU000416"/>
    </source>
</evidence>
<dbReference type="PANTHER" id="PTHR46098:SF1">
    <property type="entry name" value="TRNA (CYTOSINE(38)-C(5))-METHYLTRANSFERASE"/>
    <property type="match status" value="1"/>
</dbReference>
<dbReference type="PROSITE" id="PS00094">
    <property type="entry name" value="C5_MTASE_1"/>
    <property type="match status" value="1"/>
</dbReference>
<dbReference type="CDD" id="cd00315">
    <property type="entry name" value="Cyt_C5_DNA_methylase"/>
    <property type="match status" value="1"/>
</dbReference>
<evidence type="ECO:0000313" key="8">
    <source>
        <dbReference type="EMBL" id="UXU57517.1"/>
    </source>
</evidence>
<gene>
    <name evidence="8" type="ORF">MUA95_01525</name>
</gene>
<dbReference type="InterPro" id="IPR001525">
    <property type="entry name" value="C5_MeTfrase"/>
</dbReference>
<keyword evidence="4" id="KW-0680">Restriction system</keyword>
<protein>
    <recommendedName>
        <fullName evidence="7">Cytosine-specific methyltransferase</fullName>
        <ecNumber evidence="7">2.1.1.37</ecNumber>
    </recommendedName>
</protein>
<evidence type="ECO:0000256" key="2">
    <source>
        <dbReference type="ARBA" id="ARBA00022679"/>
    </source>
</evidence>
<keyword evidence="3 5" id="KW-0949">S-adenosyl-L-methionine</keyword>
<evidence type="ECO:0000313" key="9">
    <source>
        <dbReference type="Proteomes" id="UP001065705"/>
    </source>
</evidence>
<dbReference type="PANTHER" id="PTHR46098">
    <property type="entry name" value="TRNA (CYTOSINE(38)-C(5))-METHYLTRANSFERASE"/>
    <property type="match status" value="1"/>
</dbReference>
<proteinExistence type="inferred from homology"/>
<name>A0ABD7TV76_9STAP</name>
<dbReference type="GO" id="GO:0032259">
    <property type="term" value="P:methylation"/>
    <property type="evidence" value="ECO:0007669"/>
    <property type="project" value="UniProtKB-KW"/>
</dbReference>
<dbReference type="Pfam" id="PF00145">
    <property type="entry name" value="DNA_methylase"/>
    <property type="match status" value="1"/>
</dbReference>
<dbReference type="GO" id="GO:0009307">
    <property type="term" value="P:DNA restriction-modification system"/>
    <property type="evidence" value="ECO:0007669"/>
    <property type="project" value="UniProtKB-KW"/>
</dbReference>